<protein>
    <submittedName>
        <fullName evidence="1">Uncharacterized protein</fullName>
    </submittedName>
</protein>
<dbReference type="AlphaFoldDB" id="A0A0D6NL43"/>
<accession>A0A0D6NL43</accession>
<evidence type="ECO:0000313" key="2">
    <source>
        <dbReference type="Proteomes" id="UP000032670"/>
    </source>
</evidence>
<accession>A0A6N3SXX8</accession>
<evidence type="ECO:0000313" key="1">
    <source>
        <dbReference type="EMBL" id="GAN66116.1"/>
    </source>
</evidence>
<keyword evidence="2" id="KW-1185">Reference proteome</keyword>
<dbReference type="Proteomes" id="UP000032670">
    <property type="component" value="Unassembled WGS sequence"/>
</dbReference>
<organism evidence="1 2">
    <name type="scientific">Acetobacter orientalis</name>
    <dbReference type="NCBI Taxonomy" id="146474"/>
    <lineage>
        <taxon>Bacteria</taxon>
        <taxon>Pseudomonadati</taxon>
        <taxon>Pseudomonadota</taxon>
        <taxon>Alphaproteobacteria</taxon>
        <taxon>Acetobacterales</taxon>
        <taxon>Acetobacteraceae</taxon>
        <taxon>Acetobacter</taxon>
    </lineage>
</organism>
<gene>
    <name evidence="1" type="ORF">Abor_015_039</name>
</gene>
<comment type="caution">
    <text evidence="1">The sequence shown here is derived from an EMBL/GenBank/DDBJ whole genome shotgun (WGS) entry which is preliminary data.</text>
</comment>
<dbReference type="GeneID" id="76204265"/>
<dbReference type="RefSeq" id="WP_048841156.1">
    <property type="nucleotide sequence ID" value="NZ_BAMX01000015.1"/>
</dbReference>
<name>A0A0D6NL43_9PROT</name>
<dbReference type="STRING" id="1231341.Abor_015_039"/>
<sequence length="412" mass="43319">MSSTVLDELVIRLGLDTGPMQATAQKALGTLDQLEQKNTALSKSLIQTGKTATASLSTMRREALGLLGLVSGGRGLGAVLQTLAPNAKQPLKKTLAPKTFAQGLKKQPLPQRQSTRAKRLPAFYTQNFAQSLTRSTALAPVFVKQDPYHTAKPAQQHIMPRLYSGPVLAKKIQTGGGSVKESSFSKNLFFPKNTPALRFTPKQAGHFSPHHFAGRGSQFAALPSPTIVVPGGQRSSTPTPARLKVGRAVPRSLHQNSLSGHFPFAGAKQSNVQTPLAGYTLRYSQKGQHALRTRTLGHVGRVAPRAVGQASGFAMASGLPTQAHRGGLHKQGVVLPPPVPMPVPAAQLLTFATLPTPQHAATPSSVAAQTTYIGPVTISVPSGNPQAIAEALRAMGAHTNHTLASLATRGAV</sequence>
<reference evidence="1 2" key="1">
    <citation type="submission" date="2012-11" db="EMBL/GenBank/DDBJ databases">
        <title>Whole genome sequence of Acetobacter orientalis 21F-2.</title>
        <authorList>
            <person name="Azuma Y."/>
            <person name="Higashiura N."/>
            <person name="Hirakawa H."/>
            <person name="Matsushita K."/>
        </authorList>
    </citation>
    <scope>NUCLEOTIDE SEQUENCE [LARGE SCALE GENOMIC DNA]</scope>
    <source>
        <strain evidence="1 2">21F-2</strain>
    </source>
</reference>
<dbReference type="EMBL" id="BAMX01000015">
    <property type="protein sequence ID" value="GAN66116.1"/>
    <property type="molecule type" value="Genomic_DNA"/>
</dbReference>
<proteinExistence type="predicted"/>